<accession>A0ABD3GE43</accession>
<organism evidence="1 2">
    <name type="scientific">Riccia sorocarpa</name>
    <dbReference type="NCBI Taxonomy" id="122646"/>
    <lineage>
        <taxon>Eukaryota</taxon>
        <taxon>Viridiplantae</taxon>
        <taxon>Streptophyta</taxon>
        <taxon>Embryophyta</taxon>
        <taxon>Marchantiophyta</taxon>
        <taxon>Marchantiopsida</taxon>
        <taxon>Marchantiidae</taxon>
        <taxon>Marchantiales</taxon>
        <taxon>Ricciaceae</taxon>
        <taxon>Riccia</taxon>
    </lineage>
</organism>
<comment type="caution">
    <text evidence="1">The sequence shown here is derived from an EMBL/GenBank/DDBJ whole genome shotgun (WGS) entry which is preliminary data.</text>
</comment>
<proteinExistence type="predicted"/>
<reference evidence="1 2" key="1">
    <citation type="submission" date="2024-09" db="EMBL/GenBank/DDBJ databases">
        <title>Chromosome-scale assembly of Riccia sorocarpa.</title>
        <authorList>
            <person name="Paukszto L."/>
        </authorList>
    </citation>
    <scope>NUCLEOTIDE SEQUENCE [LARGE SCALE GENOMIC DNA]</scope>
    <source>
        <strain evidence="1">LP-2024</strain>
        <tissue evidence="1">Aerial parts of the thallus</tissue>
    </source>
</reference>
<evidence type="ECO:0000313" key="1">
    <source>
        <dbReference type="EMBL" id="KAL3676370.1"/>
    </source>
</evidence>
<keyword evidence="2" id="KW-1185">Reference proteome</keyword>
<name>A0ABD3GE43_9MARC</name>
<sequence length="181" mass="20318">MWVLVGVWFPSGNVERNLYTLPLPSVLSTDIWVSGGRIGRRRKLVPLIGRSFSCANISTISCSSADSLRWRHPLLKGRSRQLSARGVLPSLPISFPHRAPLALTLDYGQKKVTIADGVIDERNNQYITVREEEREAGREAKDEIVAVKLDGDPNAVEFLLFRSLVGELYFVSGRNNGWWNL</sequence>
<dbReference type="EMBL" id="JBJQOH010000008">
    <property type="protein sequence ID" value="KAL3676370.1"/>
    <property type="molecule type" value="Genomic_DNA"/>
</dbReference>
<protein>
    <submittedName>
        <fullName evidence="1">Uncharacterized protein</fullName>
    </submittedName>
</protein>
<evidence type="ECO:0000313" key="2">
    <source>
        <dbReference type="Proteomes" id="UP001633002"/>
    </source>
</evidence>
<dbReference type="AlphaFoldDB" id="A0ABD3GE43"/>
<gene>
    <name evidence="1" type="ORF">R1sor_026318</name>
</gene>
<dbReference type="Proteomes" id="UP001633002">
    <property type="component" value="Unassembled WGS sequence"/>
</dbReference>